<dbReference type="RefSeq" id="XP_013379744.2">
    <property type="nucleotide sequence ID" value="XM_013524290.2"/>
</dbReference>
<feature type="compositionally biased region" description="Polar residues" evidence="2">
    <location>
        <begin position="168"/>
        <end position="178"/>
    </location>
</feature>
<dbReference type="OrthoDB" id="5989657at2759"/>
<dbReference type="AlphaFoldDB" id="A0A1S3H3M8"/>
<dbReference type="InParanoid" id="A0A1S3H3M8"/>
<proteinExistence type="predicted"/>
<dbReference type="SMART" id="SM00355">
    <property type="entry name" value="ZnF_C2H2"/>
    <property type="match status" value="3"/>
</dbReference>
<protein>
    <submittedName>
        <fullName evidence="5">Zinc finger protein 574-like</fullName>
    </submittedName>
</protein>
<sequence length="485" mass="54047">MGIRVSQPVGPAGGCQNGHLLTSIKLDIEMKDNSPPELFFRCSVCEISFRMTPCSELDQSDHAAYGDYGTSTGSAPATLTSLCTLGHEPEQSVEGLRLKDDSQGLIKPEPEVTCTGVASACNSAADTDSEFDSDLHVSSFEIEMNNDTFTSENVGDDMSHGSDEDEGTCNSADKNYGQNGVPDQGDELSKWKRQSRYFCSECGTYFTTRKNLLSHIHAEHNPVLPEERSTTCKRLLRNDSRQGEHASISKRTKLQASPVPQSQIPGQSQFRSGKAKRLRKLSCKFCNSTQGELGECTVWGHACPRTDTIVFICSVCHEYYENFDSVMDCERKHRLVTTAHDKEEYKCIFCNKTFQDMQQTKRHETCHSQVDSVASSELSESAPIPSAPSLKDLYKLKQQTGTVTAFATRLVKRLFSRVEIIGANINGVNGKKRLNAEKIETIKRSLCQAFGMTNYGLDLEWPKIRSAIDSYCRGFSRRERLKQNE</sequence>
<feature type="region of interest" description="Disordered" evidence="2">
    <location>
        <begin position="149"/>
        <end position="187"/>
    </location>
</feature>
<reference evidence="5" key="1">
    <citation type="submission" date="2025-08" db="UniProtKB">
        <authorList>
            <consortium name="RefSeq"/>
        </authorList>
    </citation>
    <scope>IDENTIFICATION</scope>
    <source>
        <tissue evidence="5">Gonads</tissue>
    </source>
</reference>
<evidence type="ECO:0000256" key="1">
    <source>
        <dbReference type="PROSITE-ProRule" id="PRU00042"/>
    </source>
</evidence>
<name>A0A1S3H3M8_LINAN</name>
<evidence type="ECO:0000313" key="4">
    <source>
        <dbReference type="Proteomes" id="UP000085678"/>
    </source>
</evidence>
<accession>A0A1S3H3M8</accession>
<feature type="compositionally biased region" description="Polar residues" evidence="2">
    <location>
        <begin position="254"/>
        <end position="271"/>
    </location>
</feature>
<feature type="domain" description="C2H2-type" evidence="3">
    <location>
        <begin position="345"/>
        <end position="372"/>
    </location>
</feature>
<dbReference type="PROSITE" id="PS50157">
    <property type="entry name" value="ZINC_FINGER_C2H2_2"/>
    <property type="match status" value="2"/>
</dbReference>
<dbReference type="GeneID" id="106151181"/>
<dbReference type="GO" id="GO:0008270">
    <property type="term" value="F:zinc ion binding"/>
    <property type="evidence" value="ECO:0007669"/>
    <property type="project" value="UniProtKB-KW"/>
</dbReference>
<evidence type="ECO:0000259" key="3">
    <source>
        <dbReference type="PROSITE" id="PS50157"/>
    </source>
</evidence>
<gene>
    <name evidence="5" type="primary">LOC106151181</name>
</gene>
<feature type="domain" description="C2H2-type" evidence="3">
    <location>
        <begin position="197"/>
        <end position="225"/>
    </location>
</feature>
<keyword evidence="1" id="KW-0862">Zinc</keyword>
<keyword evidence="4" id="KW-1185">Reference proteome</keyword>
<feature type="region of interest" description="Disordered" evidence="2">
    <location>
        <begin position="240"/>
        <end position="273"/>
    </location>
</feature>
<keyword evidence="1" id="KW-0479">Metal-binding</keyword>
<keyword evidence="1" id="KW-0863">Zinc-finger</keyword>
<evidence type="ECO:0000313" key="5">
    <source>
        <dbReference type="RefSeq" id="XP_013379744.2"/>
    </source>
</evidence>
<organism evidence="4 5">
    <name type="scientific">Lingula anatina</name>
    <name type="common">Brachiopod</name>
    <name type="synonym">Lingula unguis</name>
    <dbReference type="NCBI Taxonomy" id="7574"/>
    <lineage>
        <taxon>Eukaryota</taxon>
        <taxon>Metazoa</taxon>
        <taxon>Spiralia</taxon>
        <taxon>Lophotrochozoa</taxon>
        <taxon>Brachiopoda</taxon>
        <taxon>Linguliformea</taxon>
        <taxon>Lingulata</taxon>
        <taxon>Lingulida</taxon>
        <taxon>Linguloidea</taxon>
        <taxon>Lingulidae</taxon>
        <taxon>Lingula</taxon>
    </lineage>
</organism>
<dbReference type="PROSITE" id="PS00028">
    <property type="entry name" value="ZINC_FINGER_C2H2_1"/>
    <property type="match status" value="2"/>
</dbReference>
<evidence type="ECO:0000256" key="2">
    <source>
        <dbReference type="SAM" id="MobiDB-lite"/>
    </source>
</evidence>
<dbReference type="KEGG" id="lak:106151181"/>
<dbReference type="InterPro" id="IPR013087">
    <property type="entry name" value="Znf_C2H2_type"/>
</dbReference>
<dbReference type="Proteomes" id="UP000085678">
    <property type="component" value="Unplaced"/>
</dbReference>